<keyword evidence="2" id="KW-1185">Reference proteome</keyword>
<name>A0ABV0ZZI3_9TELE</name>
<dbReference type="EMBL" id="JAHRIP010076726">
    <property type="protein sequence ID" value="MEQ2311340.1"/>
    <property type="molecule type" value="Genomic_DNA"/>
</dbReference>
<gene>
    <name evidence="1" type="ORF">AMECASPLE_018875</name>
</gene>
<sequence length="71" mass="8344">MGRFGHMSKLVEDTEVKPFNWEVEKASPALHGMKRRQCSRLKQVCLRVLLFKWTDLVWKLLLSQNILMANS</sequence>
<dbReference type="Proteomes" id="UP001469553">
    <property type="component" value="Unassembled WGS sequence"/>
</dbReference>
<reference evidence="1 2" key="1">
    <citation type="submission" date="2021-06" db="EMBL/GenBank/DDBJ databases">
        <authorList>
            <person name="Palmer J.M."/>
        </authorList>
    </citation>
    <scope>NUCLEOTIDE SEQUENCE [LARGE SCALE GENOMIC DNA]</scope>
    <source>
        <strain evidence="1 2">AS_MEX2019</strain>
        <tissue evidence="1">Muscle</tissue>
    </source>
</reference>
<comment type="caution">
    <text evidence="1">The sequence shown here is derived from an EMBL/GenBank/DDBJ whole genome shotgun (WGS) entry which is preliminary data.</text>
</comment>
<evidence type="ECO:0000313" key="2">
    <source>
        <dbReference type="Proteomes" id="UP001469553"/>
    </source>
</evidence>
<protein>
    <submittedName>
        <fullName evidence="1">Uncharacterized protein</fullName>
    </submittedName>
</protein>
<proteinExistence type="predicted"/>
<accession>A0ABV0ZZI3</accession>
<organism evidence="1 2">
    <name type="scientific">Ameca splendens</name>
    <dbReference type="NCBI Taxonomy" id="208324"/>
    <lineage>
        <taxon>Eukaryota</taxon>
        <taxon>Metazoa</taxon>
        <taxon>Chordata</taxon>
        <taxon>Craniata</taxon>
        <taxon>Vertebrata</taxon>
        <taxon>Euteleostomi</taxon>
        <taxon>Actinopterygii</taxon>
        <taxon>Neopterygii</taxon>
        <taxon>Teleostei</taxon>
        <taxon>Neoteleostei</taxon>
        <taxon>Acanthomorphata</taxon>
        <taxon>Ovalentaria</taxon>
        <taxon>Atherinomorphae</taxon>
        <taxon>Cyprinodontiformes</taxon>
        <taxon>Goodeidae</taxon>
        <taxon>Ameca</taxon>
    </lineage>
</organism>
<evidence type="ECO:0000313" key="1">
    <source>
        <dbReference type="EMBL" id="MEQ2311340.1"/>
    </source>
</evidence>